<evidence type="ECO:0000313" key="6">
    <source>
        <dbReference type="EMBL" id="MBN7819207.1"/>
    </source>
</evidence>
<dbReference type="EMBL" id="JAFKCS010000003">
    <property type="protein sequence ID" value="MBN7819207.1"/>
    <property type="molecule type" value="Genomic_DNA"/>
</dbReference>
<evidence type="ECO:0000259" key="5">
    <source>
        <dbReference type="PROSITE" id="PS50931"/>
    </source>
</evidence>
<proteinExistence type="inferred from homology"/>
<dbReference type="PROSITE" id="PS50931">
    <property type="entry name" value="HTH_LYSR"/>
    <property type="match status" value="1"/>
</dbReference>
<dbReference type="InterPro" id="IPR036390">
    <property type="entry name" value="WH_DNA-bd_sf"/>
</dbReference>
<accession>A0ABS3CQ30</accession>
<comment type="similarity">
    <text evidence="1">Belongs to the LysR transcriptional regulatory family.</text>
</comment>
<dbReference type="SUPFAM" id="SSF53850">
    <property type="entry name" value="Periplasmic binding protein-like II"/>
    <property type="match status" value="1"/>
</dbReference>
<dbReference type="PANTHER" id="PTHR30537">
    <property type="entry name" value="HTH-TYPE TRANSCRIPTIONAL REGULATOR"/>
    <property type="match status" value="1"/>
</dbReference>
<dbReference type="SUPFAM" id="SSF46785">
    <property type="entry name" value="Winged helix' DNA-binding domain"/>
    <property type="match status" value="1"/>
</dbReference>
<evidence type="ECO:0000313" key="7">
    <source>
        <dbReference type="Proteomes" id="UP000663992"/>
    </source>
</evidence>
<keyword evidence="4" id="KW-0804">Transcription</keyword>
<dbReference type="InterPro" id="IPR000847">
    <property type="entry name" value="LysR_HTH_N"/>
</dbReference>
<dbReference type="PANTHER" id="PTHR30537:SF5">
    <property type="entry name" value="HTH-TYPE TRANSCRIPTIONAL ACTIVATOR TTDR-RELATED"/>
    <property type="match status" value="1"/>
</dbReference>
<sequence length="305" mass="34102">MSYLNLPLLHVFHLVAEHGSFQAAANELNLPRSSVSKKIRQLEEFVGQPLLKRSTRHLHLTDIGRNLLSGTGELHAVLNNLHSLKEEALDSPKGKVKISASVLMGQRFLVPLLAALRQTYPEIELELSLDDRTVDLLEQKVDIAIRIGQLPDSSLIARKIGTKRWGWFASPDYLAMHGTPLSPAELEQHECLVFAGSTYRFNFWPFQHPTGHTETIEVKPAIQTDNSRVLVDMACAGLGIVMVDPMFIATECREGKLVPVLTDWQHPDSSPIHLLCLGQRSKAAQAVWQFLLAQWQQQGFTNLAN</sequence>
<evidence type="ECO:0000256" key="1">
    <source>
        <dbReference type="ARBA" id="ARBA00009437"/>
    </source>
</evidence>
<organism evidence="6 7">
    <name type="scientific">Bowmanella yangjiangensis</name>
    <dbReference type="NCBI Taxonomy" id="2811230"/>
    <lineage>
        <taxon>Bacteria</taxon>
        <taxon>Pseudomonadati</taxon>
        <taxon>Pseudomonadota</taxon>
        <taxon>Gammaproteobacteria</taxon>
        <taxon>Alteromonadales</taxon>
        <taxon>Alteromonadaceae</taxon>
        <taxon>Bowmanella</taxon>
    </lineage>
</organism>
<dbReference type="Gene3D" id="3.40.190.290">
    <property type="match status" value="1"/>
</dbReference>
<dbReference type="Gene3D" id="1.10.10.10">
    <property type="entry name" value="Winged helix-like DNA-binding domain superfamily/Winged helix DNA-binding domain"/>
    <property type="match status" value="1"/>
</dbReference>
<dbReference type="Proteomes" id="UP000663992">
    <property type="component" value="Unassembled WGS sequence"/>
</dbReference>
<reference evidence="6 7" key="1">
    <citation type="submission" date="2021-03" db="EMBL/GenBank/DDBJ databases">
        <title>novel species isolated from a fishpond in China.</title>
        <authorList>
            <person name="Lu H."/>
            <person name="Cai Z."/>
        </authorList>
    </citation>
    <scope>NUCLEOTIDE SEQUENCE [LARGE SCALE GENOMIC DNA]</scope>
    <source>
        <strain evidence="6 7">Y57</strain>
    </source>
</reference>
<dbReference type="InterPro" id="IPR036388">
    <property type="entry name" value="WH-like_DNA-bd_sf"/>
</dbReference>
<evidence type="ECO:0000256" key="3">
    <source>
        <dbReference type="ARBA" id="ARBA00023125"/>
    </source>
</evidence>
<feature type="domain" description="HTH lysR-type" evidence="5">
    <location>
        <begin position="4"/>
        <end position="61"/>
    </location>
</feature>
<dbReference type="InterPro" id="IPR058163">
    <property type="entry name" value="LysR-type_TF_proteobact-type"/>
</dbReference>
<evidence type="ECO:0000256" key="4">
    <source>
        <dbReference type="ARBA" id="ARBA00023163"/>
    </source>
</evidence>
<name>A0ABS3CQ30_9ALTE</name>
<protein>
    <submittedName>
        <fullName evidence="6">LysR family transcriptional regulator</fullName>
    </submittedName>
</protein>
<gene>
    <name evidence="6" type="ORF">J0A65_04980</name>
</gene>
<dbReference type="InterPro" id="IPR005119">
    <property type="entry name" value="LysR_subst-bd"/>
</dbReference>
<keyword evidence="3" id="KW-0238">DNA-binding</keyword>
<dbReference type="Pfam" id="PF00126">
    <property type="entry name" value="HTH_1"/>
    <property type="match status" value="1"/>
</dbReference>
<dbReference type="Pfam" id="PF03466">
    <property type="entry name" value="LysR_substrate"/>
    <property type="match status" value="1"/>
</dbReference>
<keyword evidence="2" id="KW-0805">Transcription regulation</keyword>
<dbReference type="CDD" id="cd08422">
    <property type="entry name" value="PBP2_CrgA_like"/>
    <property type="match status" value="1"/>
</dbReference>
<keyword evidence="7" id="KW-1185">Reference proteome</keyword>
<evidence type="ECO:0000256" key="2">
    <source>
        <dbReference type="ARBA" id="ARBA00023015"/>
    </source>
</evidence>
<dbReference type="RefSeq" id="WP_206593027.1">
    <property type="nucleotide sequence ID" value="NZ_JAFKCS010000003.1"/>
</dbReference>
<comment type="caution">
    <text evidence="6">The sequence shown here is derived from an EMBL/GenBank/DDBJ whole genome shotgun (WGS) entry which is preliminary data.</text>
</comment>